<proteinExistence type="predicted"/>
<evidence type="ECO:0000313" key="3">
    <source>
        <dbReference type="Proteomes" id="UP001201262"/>
    </source>
</evidence>
<dbReference type="AlphaFoldDB" id="A0AAD4Q087"/>
<sequence>MEEAAQANQGTITSSLFVTMNRNYFDPNSSALYGQALPAFNGRLAAPQSTDPSNNHHKPTVAPSNPSSRTLTPEQPAFKVIWDYIHALDIQMHNFECRSLMQCWVVNELGLTLDYLFQHLRLIPNLQVSTIHDQMITLLDYLRTTSPAYEWYEKMKERADEAWAQYRATGINERFLLHCPPCCPSLLSSVHPLWAEGVQTAPELPCSIAIHRKEPVTPVVRLPPTDRVLREEPRQSTKGDAINEKTAEYRVDRIYPVIPLSSASI</sequence>
<keyword evidence="3" id="KW-1185">Reference proteome</keyword>
<evidence type="ECO:0000313" key="2">
    <source>
        <dbReference type="EMBL" id="KAH8697397.1"/>
    </source>
</evidence>
<name>A0AAD4Q087_9EURO</name>
<reference evidence="2" key="1">
    <citation type="submission" date="2021-12" db="EMBL/GenBank/DDBJ databases">
        <title>Convergent genome expansion in fungi linked to evolution of root-endophyte symbiosis.</title>
        <authorList>
            <consortium name="DOE Joint Genome Institute"/>
            <person name="Ke Y.-H."/>
            <person name="Bonito G."/>
            <person name="Liao H.-L."/>
            <person name="Looney B."/>
            <person name="Rojas-Flechas A."/>
            <person name="Nash J."/>
            <person name="Hameed K."/>
            <person name="Schadt C."/>
            <person name="Martin F."/>
            <person name="Crous P.W."/>
            <person name="Miettinen O."/>
            <person name="Magnuson J.K."/>
            <person name="Labbe J."/>
            <person name="Jacobson D."/>
            <person name="Doktycz M.J."/>
            <person name="Veneault-Fourrey C."/>
            <person name="Kuo A."/>
            <person name="Mondo S."/>
            <person name="Calhoun S."/>
            <person name="Riley R."/>
            <person name="Ohm R."/>
            <person name="LaButti K."/>
            <person name="Andreopoulos B."/>
            <person name="Pangilinan J."/>
            <person name="Nolan M."/>
            <person name="Tritt A."/>
            <person name="Clum A."/>
            <person name="Lipzen A."/>
            <person name="Daum C."/>
            <person name="Barry K."/>
            <person name="Grigoriev I.V."/>
            <person name="Vilgalys R."/>
        </authorList>
    </citation>
    <scope>NUCLEOTIDE SEQUENCE</scope>
    <source>
        <strain evidence="2">PMI_201</strain>
    </source>
</reference>
<evidence type="ECO:0000256" key="1">
    <source>
        <dbReference type="SAM" id="MobiDB-lite"/>
    </source>
</evidence>
<feature type="compositionally biased region" description="Polar residues" evidence="1">
    <location>
        <begin position="62"/>
        <end position="71"/>
    </location>
</feature>
<dbReference type="EMBL" id="JAJTJA010000006">
    <property type="protein sequence ID" value="KAH8697397.1"/>
    <property type="molecule type" value="Genomic_DNA"/>
</dbReference>
<protein>
    <submittedName>
        <fullName evidence="2">Uncharacterized protein</fullName>
    </submittedName>
</protein>
<feature type="region of interest" description="Disordered" evidence="1">
    <location>
        <begin position="44"/>
        <end position="71"/>
    </location>
</feature>
<comment type="caution">
    <text evidence="2">The sequence shown here is derived from an EMBL/GenBank/DDBJ whole genome shotgun (WGS) entry which is preliminary data.</text>
</comment>
<organism evidence="2 3">
    <name type="scientific">Talaromyces proteolyticus</name>
    <dbReference type="NCBI Taxonomy" id="1131652"/>
    <lineage>
        <taxon>Eukaryota</taxon>
        <taxon>Fungi</taxon>
        <taxon>Dikarya</taxon>
        <taxon>Ascomycota</taxon>
        <taxon>Pezizomycotina</taxon>
        <taxon>Eurotiomycetes</taxon>
        <taxon>Eurotiomycetidae</taxon>
        <taxon>Eurotiales</taxon>
        <taxon>Trichocomaceae</taxon>
        <taxon>Talaromyces</taxon>
        <taxon>Talaromyces sect. Bacilispori</taxon>
    </lineage>
</organism>
<dbReference type="Proteomes" id="UP001201262">
    <property type="component" value="Unassembled WGS sequence"/>
</dbReference>
<dbReference type="RefSeq" id="XP_046072098.1">
    <property type="nucleotide sequence ID" value="XM_046214050.1"/>
</dbReference>
<gene>
    <name evidence="2" type="ORF">BGW36DRAFT_359190</name>
</gene>
<accession>A0AAD4Q087</accession>
<dbReference type="GeneID" id="70244337"/>